<dbReference type="InterPro" id="IPR018060">
    <property type="entry name" value="HTH_AraC"/>
</dbReference>
<keyword evidence="3" id="KW-0804">Transcription</keyword>
<feature type="transmembrane region" description="Helical" evidence="4">
    <location>
        <begin position="158"/>
        <end position="177"/>
    </location>
</feature>
<dbReference type="EMBL" id="LAZL01000002">
    <property type="protein sequence ID" value="KMT66643.1"/>
    <property type="molecule type" value="Genomic_DNA"/>
</dbReference>
<dbReference type="PROSITE" id="PS01124">
    <property type="entry name" value="HTH_ARAC_FAMILY_2"/>
    <property type="match status" value="1"/>
</dbReference>
<dbReference type="GO" id="GO:0043565">
    <property type="term" value="F:sequence-specific DNA binding"/>
    <property type="evidence" value="ECO:0007669"/>
    <property type="project" value="InterPro"/>
</dbReference>
<dbReference type="InterPro" id="IPR020449">
    <property type="entry name" value="Tscrpt_reg_AraC-type_HTH"/>
</dbReference>
<evidence type="ECO:0000313" key="6">
    <source>
        <dbReference type="EMBL" id="KMT66643.1"/>
    </source>
</evidence>
<keyword evidence="2" id="KW-0238">DNA-binding</keyword>
<sequence length="324" mass="37381">MVMGKPQYKGLVMLLALHSLEFINIIEELNITRQYWLVTPAMQVALGPLYYLLVKNMIYRDFRVKAHLIHLMPAVIAIAFTPWWPQVLAIAYISLAIYLVMSFRLLWRYRVYLKETTVDYDGYALGWLFNTLTVVSVIEIVDFTRLNLQLVLDIEVLVHWYFISTFIALSLTSYLIINAIRQPELYNSFEDMESISLKKEKLEQADKEHQQAKVIFADIENYLTNSQSFLQAKYSLRDLSQSLGLSEQLVSWTINKGGDINFSDYINGKRINVVKAKLQEQKQAANILAIAFDAGFSSKSTFNAVFKKQTNLTPSEYIKSLNNN</sequence>
<dbReference type="SUPFAM" id="SSF46689">
    <property type="entry name" value="Homeodomain-like"/>
    <property type="match status" value="1"/>
</dbReference>
<dbReference type="SMART" id="SM00342">
    <property type="entry name" value="HTH_ARAC"/>
    <property type="match status" value="1"/>
</dbReference>
<comment type="caution">
    <text evidence="6">The sequence shown here is derived from an EMBL/GenBank/DDBJ whole genome shotgun (WGS) entry which is preliminary data.</text>
</comment>
<feature type="transmembrane region" description="Helical" evidence="4">
    <location>
        <begin position="35"/>
        <end position="54"/>
    </location>
</feature>
<name>A0A0J8H0V2_9ALTE</name>
<evidence type="ECO:0000256" key="4">
    <source>
        <dbReference type="SAM" id="Phobius"/>
    </source>
</evidence>
<dbReference type="AlphaFoldDB" id="A0A0J8H0V2"/>
<evidence type="ECO:0000256" key="3">
    <source>
        <dbReference type="ARBA" id="ARBA00023163"/>
    </source>
</evidence>
<feature type="transmembrane region" description="Helical" evidence="4">
    <location>
        <begin position="119"/>
        <end position="138"/>
    </location>
</feature>
<feature type="transmembrane region" description="Helical" evidence="4">
    <location>
        <begin position="66"/>
        <end position="84"/>
    </location>
</feature>
<organism evidence="6 7">
    <name type="scientific">Catenovulum maritimum</name>
    <dbReference type="NCBI Taxonomy" id="1513271"/>
    <lineage>
        <taxon>Bacteria</taxon>
        <taxon>Pseudomonadati</taxon>
        <taxon>Pseudomonadota</taxon>
        <taxon>Gammaproteobacteria</taxon>
        <taxon>Alteromonadales</taxon>
        <taxon>Alteromonadaceae</taxon>
        <taxon>Catenovulum</taxon>
    </lineage>
</organism>
<keyword evidence="7" id="KW-1185">Reference proteome</keyword>
<dbReference type="PROSITE" id="PS00041">
    <property type="entry name" value="HTH_ARAC_FAMILY_1"/>
    <property type="match status" value="1"/>
</dbReference>
<dbReference type="PANTHER" id="PTHR43280:SF29">
    <property type="entry name" value="ARAC-FAMILY TRANSCRIPTIONAL REGULATOR"/>
    <property type="match status" value="1"/>
</dbReference>
<evidence type="ECO:0000256" key="1">
    <source>
        <dbReference type="ARBA" id="ARBA00023015"/>
    </source>
</evidence>
<dbReference type="PANTHER" id="PTHR43280">
    <property type="entry name" value="ARAC-FAMILY TRANSCRIPTIONAL REGULATOR"/>
    <property type="match status" value="1"/>
</dbReference>
<dbReference type="InterPro" id="IPR009057">
    <property type="entry name" value="Homeodomain-like_sf"/>
</dbReference>
<keyword evidence="4" id="KW-0812">Transmembrane</keyword>
<feature type="domain" description="HTH araC/xylS-type" evidence="5">
    <location>
        <begin position="213"/>
        <end position="320"/>
    </location>
</feature>
<evidence type="ECO:0000313" key="7">
    <source>
        <dbReference type="Proteomes" id="UP000037600"/>
    </source>
</evidence>
<dbReference type="GO" id="GO:0003700">
    <property type="term" value="F:DNA-binding transcription factor activity"/>
    <property type="evidence" value="ECO:0007669"/>
    <property type="project" value="InterPro"/>
</dbReference>
<reference evidence="6 7" key="1">
    <citation type="submission" date="2015-04" db="EMBL/GenBank/DDBJ databases">
        <title>Draft Genome Sequence of the Novel Agar-Digesting Marine Bacterium Q1.</title>
        <authorList>
            <person name="Li Y."/>
            <person name="Li D."/>
            <person name="Chen G."/>
            <person name="Du Z."/>
        </authorList>
    </citation>
    <scope>NUCLEOTIDE SEQUENCE [LARGE SCALE GENOMIC DNA]</scope>
    <source>
        <strain evidence="6 7">Q1</strain>
    </source>
</reference>
<dbReference type="STRING" id="1513271.XM47_00450"/>
<dbReference type="Pfam" id="PF12833">
    <property type="entry name" value="HTH_18"/>
    <property type="match status" value="1"/>
</dbReference>
<dbReference type="PRINTS" id="PR00032">
    <property type="entry name" value="HTHARAC"/>
</dbReference>
<feature type="transmembrane region" description="Helical" evidence="4">
    <location>
        <begin position="90"/>
        <end position="107"/>
    </location>
</feature>
<dbReference type="Proteomes" id="UP000037600">
    <property type="component" value="Unassembled WGS sequence"/>
</dbReference>
<dbReference type="InterPro" id="IPR018062">
    <property type="entry name" value="HTH_AraC-typ_CS"/>
</dbReference>
<keyword evidence="4" id="KW-1133">Transmembrane helix</keyword>
<evidence type="ECO:0000259" key="5">
    <source>
        <dbReference type="PROSITE" id="PS01124"/>
    </source>
</evidence>
<keyword evidence="4" id="KW-0472">Membrane</keyword>
<protein>
    <recommendedName>
        <fullName evidence="5">HTH araC/xylS-type domain-containing protein</fullName>
    </recommendedName>
</protein>
<dbReference type="Gene3D" id="1.10.10.60">
    <property type="entry name" value="Homeodomain-like"/>
    <property type="match status" value="1"/>
</dbReference>
<accession>A0A0J8H0V2</accession>
<evidence type="ECO:0000256" key="2">
    <source>
        <dbReference type="ARBA" id="ARBA00023125"/>
    </source>
</evidence>
<gene>
    <name evidence="6" type="ORF">XM47_00450</name>
</gene>
<proteinExistence type="predicted"/>
<keyword evidence="1" id="KW-0805">Transcription regulation</keyword>
<dbReference type="PATRIC" id="fig|1513271.3.peg.95"/>